<feature type="domain" description="Carbohydrate kinase FGGY C-terminal" evidence="5">
    <location>
        <begin position="215"/>
        <end position="391"/>
    </location>
</feature>
<dbReference type="PANTHER" id="PTHR43095">
    <property type="entry name" value="SUGAR KINASE"/>
    <property type="match status" value="1"/>
</dbReference>
<comment type="similarity">
    <text evidence="1">Belongs to the FGGY kinase family.</text>
</comment>
<evidence type="ECO:0000259" key="4">
    <source>
        <dbReference type="Pfam" id="PF00370"/>
    </source>
</evidence>
<dbReference type="InterPro" id="IPR018485">
    <property type="entry name" value="FGGY_C"/>
</dbReference>
<proteinExistence type="inferred from homology"/>
<keyword evidence="7" id="KW-1185">Reference proteome</keyword>
<dbReference type="EMBL" id="JAVREH010000050">
    <property type="protein sequence ID" value="MDT0263752.1"/>
    <property type="molecule type" value="Genomic_DNA"/>
</dbReference>
<keyword evidence="2" id="KW-0808">Transferase</keyword>
<protein>
    <submittedName>
        <fullName evidence="6">FGGY family carbohydrate kinase</fullName>
    </submittedName>
</protein>
<evidence type="ECO:0000313" key="6">
    <source>
        <dbReference type="EMBL" id="MDT0263752.1"/>
    </source>
</evidence>
<dbReference type="Gene3D" id="3.30.420.40">
    <property type="match status" value="2"/>
</dbReference>
<evidence type="ECO:0000256" key="1">
    <source>
        <dbReference type="ARBA" id="ARBA00009156"/>
    </source>
</evidence>
<dbReference type="CDD" id="cd07783">
    <property type="entry name" value="ASKHA_NBD_FGGY_SePSK_AtXK1-like"/>
    <property type="match status" value="1"/>
</dbReference>
<gene>
    <name evidence="6" type="ORF">RM423_20465</name>
</gene>
<dbReference type="RefSeq" id="WP_311424896.1">
    <property type="nucleotide sequence ID" value="NZ_JAVREH010000050.1"/>
</dbReference>
<keyword evidence="3 6" id="KW-0418">Kinase</keyword>
<dbReference type="InterPro" id="IPR018484">
    <property type="entry name" value="FGGY_N"/>
</dbReference>
<dbReference type="PANTHER" id="PTHR43095:SF2">
    <property type="entry name" value="GLUCONOKINASE"/>
    <property type="match status" value="1"/>
</dbReference>
<dbReference type="Pfam" id="PF02782">
    <property type="entry name" value="FGGY_C"/>
    <property type="match status" value="1"/>
</dbReference>
<dbReference type="PIRSF" id="PIRSF000538">
    <property type="entry name" value="GlpK"/>
    <property type="match status" value="1"/>
</dbReference>
<accession>A0ABU2JFP5</accession>
<dbReference type="Pfam" id="PF00370">
    <property type="entry name" value="FGGY_N"/>
    <property type="match status" value="1"/>
</dbReference>
<name>A0ABU2JFP5_9ACTN</name>
<evidence type="ECO:0000256" key="3">
    <source>
        <dbReference type="ARBA" id="ARBA00022777"/>
    </source>
</evidence>
<dbReference type="InterPro" id="IPR043129">
    <property type="entry name" value="ATPase_NBD"/>
</dbReference>
<comment type="caution">
    <text evidence="6">The sequence shown here is derived from an EMBL/GenBank/DDBJ whole genome shotgun (WGS) entry which is preliminary data.</text>
</comment>
<reference evidence="7" key="1">
    <citation type="submission" date="2023-07" db="EMBL/GenBank/DDBJ databases">
        <title>30 novel species of actinomycetes from the DSMZ collection.</title>
        <authorList>
            <person name="Nouioui I."/>
        </authorList>
    </citation>
    <scope>NUCLEOTIDE SEQUENCE [LARGE SCALE GENOMIC DNA]</scope>
    <source>
        <strain evidence="7">DSM 44399</strain>
    </source>
</reference>
<organism evidence="6 7">
    <name type="scientific">Jatrophihabitans lederbergiae</name>
    <dbReference type="NCBI Taxonomy" id="3075547"/>
    <lineage>
        <taxon>Bacteria</taxon>
        <taxon>Bacillati</taxon>
        <taxon>Actinomycetota</taxon>
        <taxon>Actinomycetes</taxon>
        <taxon>Jatrophihabitantales</taxon>
        <taxon>Jatrophihabitantaceae</taxon>
        <taxon>Jatrophihabitans</taxon>
    </lineage>
</organism>
<dbReference type="Proteomes" id="UP001183176">
    <property type="component" value="Unassembled WGS sequence"/>
</dbReference>
<evidence type="ECO:0000259" key="5">
    <source>
        <dbReference type="Pfam" id="PF02782"/>
    </source>
</evidence>
<evidence type="ECO:0000256" key="2">
    <source>
        <dbReference type="ARBA" id="ARBA00022679"/>
    </source>
</evidence>
<evidence type="ECO:0000313" key="7">
    <source>
        <dbReference type="Proteomes" id="UP001183176"/>
    </source>
</evidence>
<dbReference type="InterPro" id="IPR000577">
    <property type="entry name" value="Carb_kinase_FGGY"/>
</dbReference>
<dbReference type="GO" id="GO:0016301">
    <property type="term" value="F:kinase activity"/>
    <property type="evidence" value="ECO:0007669"/>
    <property type="project" value="UniProtKB-KW"/>
</dbReference>
<feature type="domain" description="Carbohydrate kinase FGGY N-terminal" evidence="4">
    <location>
        <begin position="3"/>
        <end position="201"/>
    </location>
</feature>
<dbReference type="InterPro" id="IPR050406">
    <property type="entry name" value="FGGY_Carb_Kinase"/>
</dbReference>
<sequence>MLHEQDPESWWSALVVAVRGALAEAGANVEVTALALDATSGTVLVEDGAGRPRGAALMYDDGRAKAQAEVAQRVGNQLWDALGYRMQAAWALPKAMWLVEQGLLGRGDRVVHQSDHLVRRLVGSPVATDTSHALKSGVDLRDGTWPVELLAELGRDGGQLPEVVWPATVLGIVGQEAARATGLPQGTAIRAGMTDGCAAQIAAAALRPGSWSSALGTTLVVKGATRDLVRDVSGAVYCHRSPDGGWLPGGASSTGAGIIAQTFPSMDSAALDALTEQARPLVPVAGATYALAGVGERFPFVAPNARGFIAREAVSDAARFAALCQSIAYIERLSYDVLGCLGADVSGPVSLSGGGSRNAWWNQLRTDVLGRATLVPESVEAATGMAVLAAAPAGELAATAERMVRIGQRYLPDETRGQALQAGYRRLLEALVERGWLAADVADRALAHGFRA</sequence>
<dbReference type="SUPFAM" id="SSF53067">
    <property type="entry name" value="Actin-like ATPase domain"/>
    <property type="match status" value="2"/>
</dbReference>